<organism evidence="1 2">
    <name type="scientific">Bacillus thuringiensis</name>
    <dbReference type="NCBI Taxonomy" id="1428"/>
    <lineage>
        <taxon>Bacteria</taxon>
        <taxon>Bacillati</taxon>
        <taxon>Bacillota</taxon>
        <taxon>Bacilli</taxon>
        <taxon>Bacillales</taxon>
        <taxon>Bacillaceae</taxon>
        <taxon>Bacillus</taxon>
        <taxon>Bacillus cereus group</taxon>
    </lineage>
</organism>
<dbReference type="InterPro" id="IPR012851">
    <property type="entry name" value="Spore_coat_CotF-like"/>
</dbReference>
<gene>
    <name evidence="1" type="ORF">D7J84_01380</name>
</gene>
<evidence type="ECO:0000313" key="2">
    <source>
        <dbReference type="Proteomes" id="UP000269847"/>
    </source>
</evidence>
<dbReference type="Pfam" id="PF07875">
    <property type="entry name" value="Coat_F"/>
    <property type="match status" value="1"/>
</dbReference>
<evidence type="ECO:0000313" key="1">
    <source>
        <dbReference type="EMBL" id="AYF79924.1"/>
    </source>
</evidence>
<proteinExistence type="predicted"/>
<dbReference type="Gene3D" id="1.20.1260.10">
    <property type="match status" value="1"/>
</dbReference>
<name>A0A9W3YFY5_BACTU</name>
<dbReference type="InterPro" id="IPR012347">
    <property type="entry name" value="Ferritin-like"/>
</dbReference>
<dbReference type="Proteomes" id="UP000269847">
    <property type="component" value="Chromosome"/>
</dbReference>
<protein>
    <submittedName>
        <fullName evidence="1">Spore coat protein</fullName>
    </submittedName>
</protein>
<dbReference type="AlphaFoldDB" id="A0A9W3YFY5"/>
<sequence length="152" mass="18417">MDCMKELMRYSYMLIYQVGEYTVEVRDEELKELLQQHLPYMLQAYNEQVNFQEGENVQHITCEPLPFYLHEIEEETEYKDTGDIYIATAYISHLKRLALKFAQVAVEVANPEFRSFLENCFLKMNRYAYSVWQYVMKKEYKITHLYENEKFA</sequence>
<accession>A0A9W3YFY5</accession>
<keyword evidence="1" id="KW-0946">Virion</keyword>
<dbReference type="RefSeq" id="WP_061884086.1">
    <property type="nucleotide sequence ID" value="NZ_CP014282.1"/>
</dbReference>
<reference evidence="1 2" key="1">
    <citation type="submission" date="2018-09" db="EMBL/GenBank/DDBJ databases">
        <title>Complete genome of Bacillus thuringiensis strain QZL38.</title>
        <authorList>
            <person name="Song F."/>
        </authorList>
    </citation>
    <scope>NUCLEOTIDE SEQUENCE [LARGE SCALE GENOMIC DNA]</scope>
    <source>
        <strain evidence="1 2">QZL38</strain>
    </source>
</reference>
<keyword evidence="1" id="KW-0167">Capsid protein</keyword>
<dbReference type="EMBL" id="CP032608">
    <property type="protein sequence ID" value="AYF79924.1"/>
    <property type="molecule type" value="Genomic_DNA"/>
</dbReference>